<dbReference type="RefSeq" id="WP_188091305.1">
    <property type="nucleotide sequence ID" value="NZ_JACVFC010000005.1"/>
</dbReference>
<comment type="caution">
    <text evidence="2">The sequence shown here is derived from an EMBL/GenBank/DDBJ whole genome shotgun (WGS) entry which is preliminary data.</text>
</comment>
<proteinExistence type="predicted"/>
<keyword evidence="1" id="KW-0472">Membrane</keyword>
<dbReference type="EMBL" id="JACVFC010000005">
    <property type="protein sequence ID" value="MBC9934187.1"/>
    <property type="molecule type" value="Genomic_DNA"/>
</dbReference>
<keyword evidence="1" id="KW-0812">Transmembrane</keyword>
<feature type="transmembrane region" description="Helical" evidence="1">
    <location>
        <begin position="203"/>
        <end position="223"/>
    </location>
</feature>
<gene>
    <name evidence="2" type="ORF">ICL07_27620</name>
</gene>
<evidence type="ECO:0000313" key="2">
    <source>
        <dbReference type="EMBL" id="MBC9934187.1"/>
    </source>
</evidence>
<accession>A0ABR7TUS7</accession>
<reference evidence="2 3" key="1">
    <citation type="submission" date="2020-09" db="EMBL/GenBank/DDBJ databases">
        <title>Genome sequences of type strains of Chitinophaga qingshengii and Chitinophaga varians.</title>
        <authorList>
            <person name="Kittiwongwattana C."/>
        </authorList>
    </citation>
    <scope>NUCLEOTIDE SEQUENCE [LARGE SCALE GENOMIC DNA]</scope>
    <source>
        <strain evidence="2 3">JCM 30026</strain>
    </source>
</reference>
<feature type="transmembrane region" description="Helical" evidence="1">
    <location>
        <begin position="164"/>
        <end position="183"/>
    </location>
</feature>
<evidence type="ECO:0000256" key="1">
    <source>
        <dbReference type="SAM" id="Phobius"/>
    </source>
</evidence>
<organism evidence="2 3">
    <name type="scientific">Chitinophaga qingshengii</name>
    <dbReference type="NCBI Taxonomy" id="1569794"/>
    <lineage>
        <taxon>Bacteria</taxon>
        <taxon>Pseudomonadati</taxon>
        <taxon>Bacteroidota</taxon>
        <taxon>Chitinophagia</taxon>
        <taxon>Chitinophagales</taxon>
        <taxon>Chitinophagaceae</taxon>
        <taxon>Chitinophaga</taxon>
    </lineage>
</organism>
<protein>
    <recommendedName>
        <fullName evidence="4">MotA/TolQ/ExbB proton channel domain-containing protein</fullName>
    </recommendedName>
</protein>
<name>A0ABR7TUS7_9BACT</name>
<feature type="transmembrane region" description="Helical" evidence="1">
    <location>
        <begin position="6"/>
        <end position="25"/>
    </location>
</feature>
<sequence length="520" mass="59042">MSNVFEVFEVGGIAVIVVCQVLIFFRTYRRINIFKNIFPDARQFNVSEYKLSPRFLALPPWKVLADLDAYALQSRPAIKETELISADGVLLRHEEYEHDDRVSLDLIRVTEGGNFITTKIIYAINTYLIRNRGVASDFHLIKDVVERHTDAVEGDISQTVSLPLYLGLMGTFLGIFLGLFQLAGVDLTKSNEGIASLLGGVKIAMVASLCGLFLTVLHTGYFFKGAKLLVEDKKNDFYTFIQTELLPLLNQNINSTLFSLQHNLHKFNEEFKGNVGRLTNVMGKNHDALIAQERILSTLEEIDINAFAKANVVVLRELQKSIENFRDFNSTWAQANEFVNNAKGYTEKLNVMIARSDDFHELGQQMMTIFAENKALQGFLQSHYSKLEESSQLINGAVDQVANNLGESLERMELFTRTKMDQLKDLMMKEYDMMQRELPDRWKKLDHLTHLEAVNKVLNEIKSANQEQMNRLSTEMKSVNTKMSGTLTVLEKINEKSSPSMVMTIKDAFGRMFKGKKSAS</sequence>
<dbReference type="Proteomes" id="UP000659124">
    <property type="component" value="Unassembled WGS sequence"/>
</dbReference>
<evidence type="ECO:0008006" key="4">
    <source>
        <dbReference type="Google" id="ProtNLM"/>
    </source>
</evidence>
<keyword evidence="3" id="KW-1185">Reference proteome</keyword>
<keyword evidence="1" id="KW-1133">Transmembrane helix</keyword>
<evidence type="ECO:0000313" key="3">
    <source>
        <dbReference type="Proteomes" id="UP000659124"/>
    </source>
</evidence>